<evidence type="ECO:0000256" key="3">
    <source>
        <dbReference type="ARBA" id="ARBA00023163"/>
    </source>
</evidence>
<keyword evidence="3" id="KW-0804">Transcription</keyword>
<evidence type="ECO:0000313" key="5">
    <source>
        <dbReference type="Proteomes" id="UP000823775"/>
    </source>
</evidence>
<comment type="caution">
    <text evidence="4">The sequence shown here is derived from an EMBL/GenBank/DDBJ whole genome shotgun (WGS) entry which is preliminary data.</text>
</comment>
<dbReference type="Proteomes" id="UP000823775">
    <property type="component" value="Unassembled WGS sequence"/>
</dbReference>
<organism evidence="4 5">
    <name type="scientific">Datura stramonium</name>
    <name type="common">Jimsonweed</name>
    <name type="synonym">Common thornapple</name>
    <dbReference type="NCBI Taxonomy" id="4076"/>
    <lineage>
        <taxon>Eukaryota</taxon>
        <taxon>Viridiplantae</taxon>
        <taxon>Streptophyta</taxon>
        <taxon>Embryophyta</taxon>
        <taxon>Tracheophyta</taxon>
        <taxon>Spermatophyta</taxon>
        <taxon>Magnoliopsida</taxon>
        <taxon>eudicotyledons</taxon>
        <taxon>Gunneridae</taxon>
        <taxon>Pentapetalae</taxon>
        <taxon>asterids</taxon>
        <taxon>lamiids</taxon>
        <taxon>Solanales</taxon>
        <taxon>Solanaceae</taxon>
        <taxon>Solanoideae</taxon>
        <taxon>Datureae</taxon>
        <taxon>Datura</taxon>
    </lineage>
</organism>
<dbReference type="InterPro" id="IPR011006">
    <property type="entry name" value="CheY-like_superfamily"/>
</dbReference>
<accession>A0ABS8V963</accession>
<protein>
    <submittedName>
        <fullName evidence="4">Trans-acting T-cell-specific transcription factor GATA-3</fullName>
    </submittedName>
</protein>
<evidence type="ECO:0000256" key="2">
    <source>
        <dbReference type="ARBA" id="ARBA00023015"/>
    </source>
</evidence>
<name>A0ABS8V963_DATST</name>
<dbReference type="PANTHER" id="PTHR43874">
    <property type="entry name" value="TWO-COMPONENT RESPONSE REGULATOR"/>
    <property type="match status" value="1"/>
</dbReference>
<reference evidence="4 5" key="1">
    <citation type="journal article" date="2021" name="BMC Genomics">
        <title>Datura genome reveals duplications of psychoactive alkaloid biosynthetic genes and high mutation rate following tissue culture.</title>
        <authorList>
            <person name="Rajewski A."/>
            <person name="Carter-House D."/>
            <person name="Stajich J."/>
            <person name="Litt A."/>
        </authorList>
    </citation>
    <scope>NUCLEOTIDE SEQUENCE [LARGE SCALE GENOMIC DNA]</scope>
    <source>
        <strain evidence="4">AR-01</strain>
    </source>
</reference>
<dbReference type="SUPFAM" id="SSF52172">
    <property type="entry name" value="CheY-like"/>
    <property type="match status" value="1"/>
</dbReference>
<gene>
    <name evidence="4" type="primary">GATA3_6</name>
    <name evidence="4" type="ORF">HAX54_030828</name>
</gene>
<proteinExistence type="predicted"/>
<keyword evidence="5" id="KW-1185">Reference proteome</keyword>
<evidence type="ECO:0000256" key="1">
    <source>
        <dbReference type="ARBA" id="ARBA00023012"/>
    </source>
</evidence>
<evidence type="ECO:0000313" key="4">
    <source>
        <dbReference type="EMBL" id="MCD9643379.1"/>
    </source>
</evidence>
<keyword evidence="2" id="KW-0805">Transcription regulation</keyword>
<keyword evidence="1" id="KW-0902">Two-component regulatory system</keyword>
<sequence>MVSESSISGVPSKFHGLKILLVDNDTTSLSNIATALEQHSFRVMSSTMKREMVEKAREQGAYFILLKPISTKKLKNVWQYVYRHQIEASQKQKHKANDTVEVMDNKSCADKKIHDRKGKSIVNPSENYQEVGSLLEKDDAEGLMRMKIVDEESRELGKEDHFLVSKNTTEGRGKKRQCMKWTPDLEGSRSQLRHIPELMNEPNLTKSQVTNHIQLYSSQKRQVQPTIISSIDNQSKIMSQTAPPLVLGNHSSALNSKKLPMNFSEPVQEAVPLNDIFTGLNGCNQDPELGHFNVLNPDEFPMNEPVQEAVPPNDFFTGLSGCNQDPELDYFNILNSNEFPMSFNEEFQEVYLPQPPAVPSLVPPNDFFAGLDGLI</sequence>
<dbReference type="InterPro" id="IPR045279">
    <property type="entry name" value="ARR-like"/>
</dbReference>
<dbReference type="PANTHER" id="PTHR43874:SF87">
    <property type="entry name" value="HTH MYB-TYPE DOMAIN-CONTAINING PROTEIN"/>
    <property type="match status" value="1"/>
</dbReference>
<dbReference type="EMBL" id="JACEIK010003874">
    <property type="protein sequence ID" value="MCD9643379.1"/>
    <property type="molecule type" value="Genomic_DNA"/>
</dbReference>